<dbReference type="Pfam" id="PF13302">
    <property type="entry name" value="Acetyltransf_3"/>
    <property type="match status" value="1"/>
</dbReference>
<dbReference type="PROSITE" id="PS51186">
    <property type="entry name" value="GNAT"/>
    <property type="match status" value="1"/>
</dbReference>
<dbReference type="PANTHER" id="PTHR43792:SF1">
    <property type="entry name" value="N-ACETYLTRANSFERASE DOMAIN-CONTAINING PROTEIN"/>
    <property type="match status" value="1"/>
</dbReference>
<reference evidence="2 3" key="1">
    <citation type="submission" date="2019-06" db="EMBL/GenBank/DDBJ databases">
        <title>Description of Kitasatospora acidophila sp. nov. isolated from pine grove soil, and reclassification of Streptomyces novaecaesareae to Kitasatospora novaeceasareae comb. nov.</title>
        <authorList>
            <person name="Kim M.J."/>
        </authorList>
    </citation>
    <scope>NUCLEOTIDE SEQUENCE [LARGE SCALE GENOMIC DNA]</scope>
    <source>
        <strain evidence="2 3">MMS16-CNU292</strain>
    </source>
</reference>
<evidence type="ECO:0000313" key="2">
    <source>
        <dbReference type="EMBL" id="TQF01276.1"/>
    </source>
</evidence>
<protein>
    <submittedName>
        <fullName evidence="2">GNAT family N-acetyltransferase</fullName>
    </submittedName>
</protein>
<name>A0A540VWZ1_9ACTN</name>
<evidence type="ECO:0000313" key="3">
    <source>
        <dbReference type="Proteomes" id="UP000319103"/>
    </source>
</evidence>
<dbReference type="InterPro" id="IPR016181">
    <property type="entry name" value="Acyl_CoA_acyltransferase"/>
</dbReference>
<dbReference type="GO" id="GO:0016747">
    <property type="term" value="F:acyltransferase activity, transferring groups other than amino-acyl groups"/>
    <property type="evidence" value="ECO:0007669"/>
    <property type="project" value="InterPro"/>
</dbReference>
<dbReference type="Proteomes" id="UP000319103">
    <property type="component" value="Unassembled WGS sequence"/>
</dbReference>
<feature type="domain" description="N-acetyltransferase" evidence="1">
    <location>
        <begin position="10"/>
        <end position="164"/>
    </location>
</feature>
<dbReference type="RefSeq" id="WP_141632010.1">
    <property type="nucleotide sequence ID" value="NZ_VIGB01000003.1"/>
</dbReference>
<dbReference type="SUPFAM" id="SSF55729">
    <property type="entry name" value="Acyl-CoA N-acyltransferases (Nat)"/>
    <property type="match status" value="1"/>
</dbReference>
<dbReference type="InterPro" id="IPR000182">
    <property type="entry name" value="GNAT_dom"/>
</dbReference>
<dbReference type="PANTHER" id="PTHR43792">
    <property type="entry name" value="GNAT FAMILY, PUTATIVE (AFU_ORTHOLOGUE AFUA_3G00765)-RELATED-RELATED"/>
    <property type="match status" value="1"/>
</dbReference>
<dbReference type="OrthoDB" id="3533156at2"/>
<keyword evidence="3" id="KW-1185">Reference proteome</keyword>
<dbReference type="Gene3D" id="3.40.630.30">
    <property type="match status" value="1"/>
</dbReference>
<sequence>MTPTLRTERLLLEPYVPADEDDFTALFMDARVSRWMGNGPWPEADYRATFARIFTRAYASERFHVWAVRQGDGRLAGHAEIKPAKVVDGHELVYCLAPDRWGQGLGTELAGAVVAHGFEALGLEQVYATVAESNAASRAALGKLGFRHVRDIAEDDGSITRLLSAASPTRRPLASTWRRRG</sequence>
<comment type="caution">
    <text evidence="2">The sequence shown here is derived from an EMBL/GenBank/DDBJ whole genome shotgun (WGS) entry which is preliminary data.</text>
</comment>
<dbReference type="AlphaFoldDB" id="A0A540VWZ1"/>
<proteinExistence type="predicted"/>
<gene>
    <name evidence="2" type="ORF">E6W39_02265</name>
</gene>
<organism evidence="2 3">
    <name type="scientific">Kitasatospora acidiphila</name>
    <dbReference type="NCBI Taxonomy" id="2567942"/>
    <lineage>
        <taxon>Bacteria</taxon>
        <taxon>Bacillati</taxon>
        <taxon>Actinomycetota</taxon>
        <taxon>Actinomycetes</taxon>
        <taxon>Kitasatosporales</taxon>
        <taxon>Streptomycetaceae</taxon>
        <taxon>Kitasatospora</taxon>
    </lineage>
</organism>
<dbReference type="EMBL" id="VIGB01000003">
    <property type="protein sequence ID" value="TQF01276.1"/>
    <property type="molecule type" value="Genomic_DNA"/>
</dbReference>
<dbReference type="InterPro" id="IPR051531">
    <property type="entry name" value="N-acetyltransferase"/>
</dbReference>
<keyword evidence="2" id="KW-0808">Transferase</keyword>
<accession>A0A540VWZ1</accession>
<evidence type="ECO:0000259" key="1">
    <source>
        <dbReference type="PROSITE" id="PS51186"/>
    </source>
</evidence>